<sequence length="195" mass="20920">MEYGTTLSSANANQYGPMSGKMSHSISNNSGNYSRNNHQGQPPPPLHQHLHHTGSPQNPHGQHPPPSSSSSTLPPHSAHPHHLDMNYNLRNALSGPTQTQPNSSVPHPSYGSSLTTGQQGGYVAGGLTQDIGSTSANPVSYHPPSSQSSQQQHHHHQQQQPHRRAPVANAAGSLPLNYGPPSHPNPNHQHTNMYH</sequence>
<dbReference type="AlphaFoldDB" id="A0A1Y3BGY5"/>
<dbReference type="OrthoDB" id="10683910at2759"/>
<feature type="compositionally biased region" description="Basic residues" evidence="1">
    <location>
        <begin position="152"/>
        <end position="165"/>
    </location>
</feature>
<organism evidence="2 3">
    <name type="scientific">Euroglyphus maynei</name>
    <name type="common">Mayne's house dust mite</name>
    <dbReference type="NCBI Taxonomy" id="6958"/>
    <lineage>
        <taxon>Eukaryota</taxon>
        <taxon>Metazoa</taxon>
        <taxon>Ecdysozoa</taxon>
        <taxon>Arthropoda</taxon>
        <taxon>Chelicerata</taxon>
        <taxon>Arachnida</taxon>
        <taxon>Acari</taxon>
        <taxon>Acariformes</taxon>
        <taxon>Sarcoptiformes</taxon>
        <taxon>Astigmata</taxon>
        <taxon>Psoroptidia</taxon>
        <taxon>Analgoidea</taxon>
        <taxon>Pyroglyphidae</taxon>
        <taxon>Pyroglyphinae</taxon>
        <taxon>Euroglyphus</taxon>
    </lineage>
</organism>
<evidence type="ECO:0000256" key="1">
    <source>
        <dbReference type="SAM" id="MobiDB-lite"/>
    </source>
</evidence>
<proteinExistence type="predicted"/>
<evidence type="ECO:0000313" key="2">
    <source>
        <dbReference type="EMBL" id="OTF79417.1"/>
    </source>
</evidence>
<accession>A0A1Y3BGY5</accession>
<feature type="compositionally biased region" description="Polar residues" evidence="1">
    <location>
        <begin position="185"/>
        <end position="195"/>
    </location>
</feature>
<protein>
    <submittedName>
        <fullName evidence="2">Uncharacterized protein</fullName>
    </submittedName>
</protein>
<name>A0A1Y3BGY5_EURMA</name>
<feature type="compositionally biased region" description="Polar residues" evidence="1">
    <location>
        <begin position="88"/>
        <end position="117"/>
    </location>
</feature>
<comment type="caution">
    <text evidence="2">The sequence shown here is derived from an EMBL/GenBank/DDBJ whole genome shotgun (WGS) entry which is preliminary data.</text>
</comment>
<gene>
    <name evidence="2" type="ORF">BLA29_009761</name>
</gene>
<evidence type="ECO:0000313" key="3">
    <source>
        <dbReference type="Proteomes" id="UP000194236"/>
    </source>
</evidence>
<keyword evidence="3" id="KW-1185">Reference proteome</keyword>
<dbReference type="Proteomes" id="UP000194236">
    <property type="component" value="Unassembled WGS sequence"/>
</dbReference>
<feature type="non-terminal residue" evidence="2">
    <location>
        <position position="195"/>
    </location>
</feature>
<dbReference type="EMBL" id="MUJZ01023202">
    <property type="protein sequence ID" value="OTF79417.1"/>
    <property type="molecule type" value="Genomic_DNA"/>
</dbReference>
<feature type="compositionally biased region" description="Low complexity" evidence="1">
    <location>
        <begin position="142"/>
        <end position="151"/>
    </location>
</feature>
<feature type="region of interest" description="Disordered" evidence="1">
    <location>
        <begin position="1"/>
        <end position="195"/>
    </location>
</feature>
<reference evidence="2 3" key="1">
    <citation type="submission" date="2017-03" db="EMBL/GenBank/DDBJ databases">
        <title>Genome Survey of Euroglyphus maynei.</title>
        <authorList>
            <person name="Arlian L.G."/>
            <person name="Morgan M.S."/>
            <person name="Rider S.D."/>
        </authorList>
    </citation>
    <scope>NUCLEOTIDE SEQUENCE [LARGE SCALE GENOMIC DNA]</scope>
    <source>
        <strain evidence="2">Arlian Lab</strain>
        <tissue evidence="2">Whole body</tissue>
    </source>
</reference>
<feature type="compositionally biased region" description="Polar residues" evidence="1">
    <location>
        <begin position="1"/>
        <end position="40"/>
    </location>
</feature>